<dbReference type="PANTHER" id="PTHR31212">
    <property type="entry name" value="ALPHA-KETOGLUTARATE-DEPENDENT DIOXYGENASE ALKB HOMOLOG 3"/>
    <property type="match status" value="1"/>
</dbReference>
<dbReference type="GO" id="GO:0006307">
    <property type="term" value="P:DNA alkylation repair"/>
    <property type="evidence" value="ECO:0007669"/>
    <property type="project" value="InterPro"/>
</dbReference>
<dbReference type="InterPro" id="IPR005123">
    <property type="entry name" value="Oxoglu/Fe-dep_dioxygenase_dom"/>
</dbReference>
<accession>A0A653E867</accession>
<proteinExistence type="predicted"/>
<dbReference type="AlphaFoldDB" id="A0A653E867"/>
<dbReference type="FunFam" id="2.60.120.590:FF:000004">
    <property type="entry name" value="DNA oxidative demethylase ALKBH2"/>
    <property type="match status" value="1"/>
</dbReference>
<evidence type="ECO:0000313" key="10">
    <source>
        <dbReference type="EMBL" id="VEV97982.1"/>
    </source>
</evidence>
<evidence type="ECO:0000256" key="1">
    <source>
        <dbReference type="ARBA" id="ARBA00001954"/>
    </source>
</evidence>
<dbReference type="InterPro" id="IPR032854">
    <property type="entry name" value="ALKBH3"/>
</dbReference>
<keyword evidence="5" id="KW-0223">Dioxygenase</keyword>
<evidence type="ECO:0000259" key="9">
    <source>
        <dbReference type="PROSITE" id="PS51471"/>
    </source>
</evidence>
<dbReference type="GO" id="GO:0016787">
    <property type="term" value="F:hydrolase activity"/>
    <property type="evidence" value="ECO:0007669"/>
    <property type="project" value="UniProtKB-ARBA"/>
</dbReference>
<evidence type="ECO:0000256" key="6">
    <source>
        <dbReference type="ARBA" id="ARBA00023002"/>
    </source>
</evidence>
<reference evidence="10" key="1">
    <citation type="submission" date="2019-02" db="EMBL/GenBank/DDBJ databases">
        <authorList>
            <consortium name="Genoscope - CEA"/>
            <person name="William W."/>
        </authorList>
    </citation>
    <scope>NUCLEOTIDE SEQUENCE [LARGE SCALE GENOMIC DNA]</scope>
    <source>
        <strain evidence="10">YSy11</strain>
    </source>
</reference>
<evidence type="ECO:0000256" key="3">
    <source>
        <dbReference type="ARBA" id="ARBA00022763"/>
    </source>
</evidence>
<dbReference type="GO" id="GO:0051213">
    <property type="term" value="F:dioxygenase activity"/>
    <property type="evidence" value="ECO:0007669"/>
    <property type="project" value="UniProtKB-KW"/>
</dbReference>
<dbReference type="InterPro" id="IPR037151">
    <property type="entry name" value="AlkB-like_sf"/>
</dbReference>
<dbReference type="InterPro" id="IPR027450">
    <property type="entry name" value="AlkB-like"/>
</dbReference>
<dbReference type="EMBL" id="LR215729">
    <property type="protein sequence ID" value="VEV97982.1"/>
    <property type="molecule type" value="Genomic_DNA"/>
</dbReference>
<evidence type="ECO:0000256" key="8">
    <source>
        <dbReference type="ARBA" id="ARBA00023204"/>
    </source>
</evidence>
<comment type="cofactor">
    <cofactor evidence="1">
        <name>Fe(2+)</name>
        <dbReference type="ChEBI" id="CHEBI:29033"/>
    </cofactor>
</comment>
<keyword evidence="8" id="KW-0234">DNA repair</keyword>
<feature type="domain" description="Fe2OG dioxygenase" evidence="9">
    <location>
        <begin position="99"/>
        <end position="197"/>
    </location>
</feature>
<dbReference type="RefSeq" id="WP_150548649.1">
    <property type="nucleotide sequence ID" value="NZ_LR215729.2"/>
</dbReference>
<dbReference type="PROSITE" id="PS51471">
    <property type="entry name" value="FE2OG_OXY"/>
    <property type="match status" value="1"/>
</dbReference>
<dbReference type="Gene3D" id="2.60.120.590">
    <property type="entry name" value="Alpha-ketoglutarate-dependent dioxygenase AlkB-like"/>
    <property type="match status" value="1"/>
</dbReference>
<evidence type="ECO:0000256" key="2">
    <source>
        <dbReference type="ARBA" id="ARBA00022723"/>
    </source>
</evidence>
<evidence type="ECO:0000256" key="7">
    <source>
        <dbReference type="ARBA" id="ARBA00023004"/>
    </source>
</evidence>
<dbReference type="GO" id="GO:0016705">
    <property type="term" value="F:oxidoreductase activity, acting on paired donors, with incorporation or reduction of molecular oxygen"/>
    <property type="evidence" value="ECO:0007669"/>
    <property type="project" value="UniProtKB-ARBA"/>
</dbReference>
<dbReference type="GO" id="GO:0140097">
    <property type="term" value="F:catalytic activity, acting on DNA"/>
    <property type="evidence" value="ECO:0007669"/>
    <property type="project" value="UniProtKB-ARBA"/>
</dbReference>
<name>A0A653E867_9PSED</name>
<dbReference type="GO" id="GO:0046872">
    <property type="term" value="F:metal ion binding"/>
    <property type="evidence" value="ECO:0007669"/>
    <property type="project" value="UniProtKB-KW"/>
</dbReference>
<keyword evidence="6" id="KW-0560">Oxidoreductase</keyword>
<dbReference type="PANTHER" id="PTHR31212:SF4">
    <property type="entry name" value="ALPHA-KETOGLUTARATE-DEPENDENT DIOXYGENASE ALKB HOMOLOG 3"/>
    <property type="match status" value="1"/>
</dbReference>
<keyword evidence="3" id="KW-0227">DNA damage</keyword>
<keyword evidence="2" id="KW-0479">Metal-binding</keyword>
<keyword evidence="4" id="KW-0460">Magnesium</keyword>
<organism evidence="10">
    <name type="scientific">Pseudomonas marincola</name>
    <dbReference type="NCBI Taxonomy" id="437900"/>
    <lineage>
        <taxon>Bacteria</taxon>
        <taxon>Pseudomonadati</taxon>
        <taxon>Pseudomonadota</taxon>
        <taxon>Gammaproteobacteria</taxon>
        <taxon>Pseudomonadales</taxon>
        <taxon>Pseudomonadaceae</taxon>
        <taxon>Pseudomonas</taxon>
    </lineage>
</organism>
<dbReference type="Pfam" id="PF13532">
    <property type="entry name" value="2OG-FeII_Oxy_2"/>
    <property type="match status" value="1"/>
</dbReference>
<evidence type="ECO:0000256" key="4">
    <source>
        <dbReference type="ARBA" id="ARBA00022842"/>
    </source>
</evidence>
<dbReference type="SUPFAM" id="SSF51197">
    <property type="entry name" value="Clavaminate synthase-like"/>
    <property type="match status" value="1"/>
</dbReference>
<keyword evidence="7" id="KW-0408">Iron</keyword>
<sequence>MSLFDQSTLPLADGELEWHAHWLDAERASQLLQQLIEQTPWQQPELQLYGKRHLVPRLEAWYGDAEASYRYSGYTHVPFPWTPLLSEIRQQVEAAAGQPFNGLLLNYYRDGQDSMGWHSDDEAVLGRNPVIASLSLGGTRRFDLRRKGQSRIEHSLALEHGSLLVMRGPTQHHWQHQVAKTRSACEPRLNLTFRLLRLPA</sequence>
<protein>
    <submittedName>
        <fullName evidence="10">DNA repair protein</fullName>
    </submittedName>
</protein>
<dbReference type="GO" id="GO:0032451">
    <property type="term" value="F:demethylase activity"/>
    <property type="evidence" value="ECO:0007669"/>
    <property type="project" value="UniProtKB-ARBA"/>
</dbReference>
<evidence type="ECO:0000256" key="5">
    <source>
        <dbReference type="ARBA" id="ARBA00022964"/>
    </source>
</evidence>
<gene>
    <name evidence="10" type="ORF">PMYSY11_2938</name>
</gene>